<keyword evidence="4" id="KW-1185">Reference proteome</keyword>
<reference evidence="3" key="1">
    <citation type="submission" date="2022-11" db="EMBL/GenBank/DDBJ databases">
        <authorList>
            <person name="Scott C."/>
            <person name="Bruce N."/>
        </authorList>
    </citation>
    <scope>NUCLEOTIDE SEQUENCE</scope>
</reference>
<dbReference type="OrthoDB" id="2420947at2759"/>
<feature type="compositionally biased region" description="Basic and acidic residues" evidence="2">
    <location>
        <begin position="158"/>
        <end position="167"/>
    </location>
</feature>
<dbReference type="Pfam" id="PF02178">
    <property type="entry name" value="AT_hook"/>
    <property type="match status" value="9"/>
</dbReference>
<feature type="region of interest" description="Disordered" evidence="2">
    <location>
        <begin position="1"/>
        <end position="434"/>
    </location>
</feature>
<evidence type="ECO:0000313" key="3">
    <source>
        <dbReference type="EMBL" id="CAI4217221.1"/>
    </source>
</evidence>
<evidence type="ECO:0008006" key="5">
    <source>
        <dbReference type="Google" id="ProtNLM"/>
    </source>
</evidence>
<dbReference type="Proteomes" id="UP000838763">
    <property type="component" value="Unassembled WGS sequence"/>
</dbReference>
<feature type="compositionally biased region" description="Acidic residues" evidence="2">
    <location>
        <begin position="80"/>
        <end position="102"/>
    </location>
</feature>
<evidence type="ECO:0000256" key="1">
    <source>
        <dbReference type="SAM" id="Coils"/>
    </source>
</evidence>
<dbReference type="SMART" id="SM00384">
    <property type="entry name" value="AT_hook"/>
    <property type="match status" value="9"/>
</dbReference>
<organism evidence="3 4">
    <name type="scientific">Parascedosporium putredinis</name>
    <dbReference type="NCBI Taxonomy" id="1442378"/>
    <lineage>
        <taxon>Eukaryota</taxon>
        <taxon>Fungi</taxon>
        <taxon>Dikarya</taxon>
        <taxon>Ascomycota</taxon>
        <taxon>Pezizomycotina</taxon>
        <taxon>Sordariomycetes</taxon>
        <taxon>Hypocreomycetidae</taxon>
        <taxon>Microascales</taxon>
        <taxon>Microascaceae</taxon>
        <taxon>Parascedosporium</taxon>
    </lineage>
</organism>
<evidence type="ECO:0000256" key="2">
    <source>
        <dbReference type="SAM" id="MobiDB-lite"/>
    </source>
</evidence>
<comment type="caution">
    <text evidence="3">The sequence shown here is derived from an EMBL/GenBank/DDBJ whole genome shotgun (WGS) entry which is preliminary data.</text>
</comment>
<name>A0A9P1H7A8_9PEZI</name>
<feature type="compositionally biased region" description="Low complexity" evidence="2">
    <location>
        <begin position="382"/>
        <end position="393"/>
    </location>
</feature>
<dbReference type="InterPro" id="IPR025212">
    <property type="entry name" value="CAD_CENP-Q"/>
</dbReference>
<feature type="compositionally biased region" description="Acidic residues" evidence="2">
    <location>
        <begin position="278"/>
        <end position="291"/>
    </location>
</feature>
<dbReference type="EMBL" id="CALLCH030000016">
    <property type="protein sequence ID" value="CAI4217221.1"/>
    <property type="molecule type" value="Genomic_DNA"/>
</dbReference>
<gene>
    <name evidence="3" type="ORF">PPNO1_LOCUS6838</name>
</gene>
<accession>A0A9P1H7A8</accession>
<sequence>MPPRDVDLKRKRALTEAAQKDGDNNETPSAHATETNDGTREPPRKRGRPSKATVVAEASPAPQPKKKRGRPSKVHVQKDAEDDSEANEPDGEVEADEQEEEQPVPKKRGRPAKTAPAPEQEPADGSHESEGETQSRGKRERRSLTEVSVDEAQNNKGSEPREAQGDPKKKKKKRAQEEEGRPSLNREGPSANHEEDMGEAPPLIEKLKKKRGRPSLNRNQEEDLDGASPPIAKPKKKRGRPSLNRDQEEDTGEASARTEKPKKKRGRPSLSKTTEAMAEAEEADAEAEVEEQPSPRTEKPKKKRGRPSLNRDQEEDMNEASPRIAKPKKKRGRPSLSTAPELAEDGTPRPAKPKKRGRPSLSEIRQDDNVAVAEEPRKRAGQQTTPTSRTTSPKLQRLPAGSGSDADSESNSDQSDLRRRRRHPKPSRPFLYIAPKQREIPVSVISSKWTPLSRSSVSAATQILQLASRPVLQTRPPGPRRDAAAAALRVATRRVVNSISRGLPFPRSQTLPPARPPLPEKFAAPDGREVELDFEAVADETAALERRLDPLLHSIQLLRQEDARLVEAIKKDEEELEELRKNAKRELGVWRESLRKKSHPLLPARWNPDANGREKLVLAPEQEPPQDEWAFADFPNPEITALASQLTNHLSSIRDNTAPVENLDASLDESFAALRRVLAGVLPHDRYEAVLHGDEDKS</sequence>
<feature type="compositionally biased region" description="Basic and acidic residues" evidence="2">
    <location>
        <begin position="364"/>
        <end position="378"/>
    </location>
</feature>
<keyword evidence="1" id="KW-0175">Coiled coil</keyword>
<dbReference type="PRINTS" id="PR00929">
    <property type="entry name" value="ATHOOK"/>
</dbReference>
<evidence type="ECO:0000313" key="4">
    <source>
        <dbReference type="Proteomes" id="UP000838763"/>
    </source>
</evidence>
<feature type="compositionally biased region" description="Basic residues" evidence="2">
    <location>
        <begin position="64"/>
        <end position="75"/>
    </location>
</feature>
<dbReference type="Pfam" id="PF13094">
    <property type="entry name" value="CENP-Q"/>
    <property type="match status" value="1"/>
</dbReference>
<feature type="compositionally biased region" description="Polar residues" evidence="2">
    <location>
        <begin position="25"/>
        <end position="36"/>
    </location>
</feature>
<dbReference type="InterPro" id="IPR017956">
    <property type="entry name" value="AT_hook_DNA-bd_motif"/>
</dbReference>
<feature type="compositionally biased region" description="Basic and acidic residues" evidence="2">
    <location>
        <begin position="124"/>
        <end position="137"/>
    </location>
</feature>
<feature type="coiled-coil region" evidence="1">
    <location>
        <begin position="555"/>
        <end position="593"/>
    </location>
</feature>
<protein>
    <recommendedName>
        <fullName evidence="5">Kinetochore protein fta7</fullName>
    </recommendedName>
</protein>
<dbReference type="AlphaFoldDB" id="A0A9P1H7A8"/>
<dbReference type="GO" id="GO:0003677">
    <property type="term" value="F:DNA binding"/>
    <property type="evidence" value="ECO:0007669"/>
    <property type="project" value="InterPro"/>
</dbReference>
<proteinExistence type="predicted"/>